<keyword evidence="3" id="KW-1185">Reference proteome</keyword>
<evidence type="ECO:0000313" key="2">
    <source>
        <dbReference type="EMBL" id="ADP84694.1"/>
    </source>
</evidence>
<dbReference type="HOGENOM" id="CLU_675701_0_0_11"/>
<dbReference type="EMBL" id="CP002299">
    <property type="protein sequence ID" value="ADP84694.1"/>
    <property type="molecule type" value="Genomic_DNA"/>
</dbReference>
<dbReference type="eggNOG" id="ENOG5032UET">
    <property type="taxonomic scope" value="Bacteria"/>
</dbReference>
<dbReference type="KEGG" id="fri:FraEuI1c_6725"/>
<reference evidence="2 3" key="1">
    <citation type="submission" date="2010-10" db="EMBL/GenBank/DDBJ databases">
        <title>Complete sequence of Frankia sp. EuI1c.</title>
        <authorList>
            <consortium name="US DOE Joint Genome Institute"/>
            <person name="Lucas S."/>
            <person name="Copeland A."/>
            <person name="Lapidus A."/>
            <person name="Cheng J.-F."/>
            <person name="Bruce D."/>
            <person name="Goodwin L."/>
            <person name="Pitluck S."/>
            <person name="Chertkov O."/>
            <person name="Detter J.C."/>
            <person name="Han C."/>
            <person name="Tapia R."/>
            <person name="Land M."/>
            <person name="Hauser L."/>
            <person name="Jeffries C."/>
            <person name="Kyrpides N."/>
            <person name="Ivanova N."/>
            <person name="Mikhailova N."/>
            <person name="Beauchemin N."/>
            <person name="Sen A."/>
            <person name="Sur S.A."/>
            <person name="Gtari M."/>
            <person name="Wall L."/>
            <person name="Tisa L."/>
            <person name="Woyke T."/>
        </authorList>
    </citation>
    <scope>NUCLEOTIDE SEQUENCE [LARGE SCALE GENOMIC DNA]</scope>
    <source>
        <strain evidence="3">DSM 45817 / CECT 9037 / EuI1c</strain>
    </source>
</reference>
<accession>E3JCA5</accession>
<dbReference type="Proteomes" id="UP000002484">
    <property type="component" value="Chromosome"/>
</dbReference>
<evidence type="ECO:0000256" key="1">
    <source>
        <dbReference type="SAM" id="MobiDB-lite"/>
    </source>
</evidence>
<name>E3JCA5_PSEI1</name>
<dbReference type="AlphaFoldDB" id="E3JCA5"/>
<protein>
    <submittedName>
        <fullName evidence="2">Uncharacterized protein</fullName>
    </submittedName>
</protein>
<feature type="compositionally biased region" description="Polar residues" evidence="1">
    <location>
        <begin position="33"/>
        <end position="45"/>
    </location>
</feature>
<evidence type="ECO:0000313" key="3">
    <source>
        <dbReference type="Proteomes" id="UP000002484"/>
    </source>
</evidence>
<gene>
    <name evidence="2" type="ordered locus">FraEuI1c_6725</name>
</gene>
<dbReference type="InParanoid" id="E3JCA5"/>
<proteinExistence type="predicted"/>
<feature type="region of interest" description="Disordered" evidence="1">
    <location>
        <begin position="1"/>
        <end position="111"/>
    </location>
</feature>
<organism evidence="2 3">
    <name type="scientific">Pseudofrankia inefficax (strain DSM 45817 / CECT 9037 / DDB 130130 / EuI1c)</name>
    <name type="common">Frankia inefficax</name>
    <dbReference type="NCBI Taxonomy" id="298654"/>
    <lineage>
        <taxon>Bacteria</taxon>
        <taxon>Bacillati</taxon>
        <taxon>Actinomycetota</taxon>
        <taxon>Actinomycetes</taxon>
        <taxon>Frankiales</taxon>
        <taxon>Frankiaceae</taxon>
        <taxon>Pseudofrankia</taxon>
    </lineage>
</organism>
<sequence>MARGNPTLAGGAAWPAAPPEQHSDDIQGLYLASDNTGQHTASNDTGPYLAADSTGPYLASDSTGPHVASDSTGTDMNIDGPAGRSDQSLTGPAGTRESMPTGDDALSTGERAGRLLRELLTGTPEYRRMWESRVRRASAQEPSFAAVARVIAEYLWNAGIVAEEDQELDRALKDRVSRALGGGRISAQTMEWFIEAFGMREHEAGLWAAFAGLTDPGVEAGSGSRRGAPALILPQRHRTLALFERYRFDHTGSLVEQHTHQVISAQEDGVAVYPWVLRSDATESTVLVGGEPGSQHAYSSRLTLTEVGLDRTLGRGARHSLELRARFPSGQPVQEIRRAVRAKTESVDLAIAFDPAQLPRDPRWTVWSTHEGGLIVDDEPVVLSENNTLHRFLPAIHHAVVGFRWSW</sequence>